<name>A0A917EBL3_9HYPH</name>
<dbReference type="InterPro" id="IPR036412">
    <property type="entry name" value="HAD-like_sf"/>
</dbReference>
<accession>A0A917EBL3</accession>
<protein>
    <submittedName>
        <fullName evidence="1">Haloacid dehalogenase</fullName>
    </submittedName>
</protein>
<dbReference type="NCBIfam" id="TIGR01484">
    <property type="entry name" value="HAD-SF-IIB"/>
    <property type="match status" value="1"/>
</dbReference>
<evidence type="ECO:0000313" key="2">
    <source>
        <dbReference type="Proteomes" id="UP000644699"/>
    </source>
</evidence>
<evidence type="ECO:0000313" key="1">
    <source>
        <dbReference type="EMBL" id="GGE17495.1"/>
    </source>
</evidence>
<reference evidence="1" key="2">
    <citation type="submission" date="2020-09" db="EMBL/GenBank/DDBJ databases">
        <authorList>
            <person name="Sun Q."/>
            <person name="Zhou Y."/>
        </authorList>
    </citation>
    <scope>NUCLEOTIDE SEQUENCE</scope>
    <source>
        <strain evidence="1">CGMCC 1.15367</strain>
    </source>
</reference>
<keyword evidence="2" id="KW-1185">Reference proteome</keyword>
<dbReference type="SUPFAM" id="SSF56784">
    <property type="entry name" value="HAD-like"/>
    <property type="match status" value="1"/>
</dbReference>
<dbReference type="InterPro" id="IPR023214">
    <property type="entry name" value="HAD_sf"/>
</dbReference>
<proteinExistence type="predicted"/>
<dbReference type="EMBL" id="BMIQ01000007">
    <property type="protein sequence ID" value="GGE17495.1"/>
    <property type="molecule type" value="Genomic_DNA"/>
</dbReference>
<dbReference type="Proteomes" id="UP000644699">
    <property type="component" value="Unassembled WGS sequence"/>
</dbReference>
<dbReference type="AlphaFoldDB" id="A0A917EBL3"/>
<gene>
    <name evidence="1" type="ORF">GCM10011390_40770</name>
</gene>
<sequence length="267" mass="29123">MRIVTEMPEAVAGAVIGVFTDIDDTLTTEGRLPAAAYAALERLYDAGLFVAPITGRPAGWCDMVARFWPVTGVVGENGAFYFSYDAETRKMRRAFFAGDAERAANRKRLDAVGRRILAEVPGAAISADQLYREADLAIDFCEDVEPLPREAVRRIKAIFEAEGAVAKVSSIHVNGWFGDYDKLSMTRRFAAEVLGLDLDAEKDRIVFCGDSPNDAPMFGFFPNACGVANVRDFAGEMEAEPAYVALARGGEGFVEIAERILSTQGEW</sequence>
<reference evidence="1" key="1">
    <citation type="journal article" date="2014" name="Int. J. Syst. Evol. Microbiol.">
        <title>Complete genome sequence of Corynebacterium casei LMG S-19264T (=DSM 44701T), isolated from a smear-ripened cheese.</title>
        <authorList>
            <consortium name="US DOE Joint Genome Institute (JGI-PGF)"/>
            <person name="Walter F."/>
            <person name="Albersmeier A."/>
            <person name="Kalinowski J."/>
            <person name="Ruckert C."/>
        </authorList>
    </citation>
    <scope>NUCLEOTIDE SEQUENCE</scope>
    <source>
        <strain evidence="1">CGMCC 1.15367</strain>
    </source>
</reference>
<dbReference type="RefSeq" id="WP_188911723.1">
    <property type="nucleotide sequence ID" value="NZ_BMIQ01000007.1"/>
</dbReference>
<dbReference type="Gene3D" id="3.40.50.1000">
    <property type="entry name" value="HAD superfamily/HAD-like"/>
    <property type="match status" value="2"/>
</dbReference>
<dbReference type="InterPro" id="IPR006379">
    <property type="entry name" value="HAD-SF_hydro_IIB"/>
</dbReference>
<dbReference type="GO" id="GO:0016791">
    <property type="term" value="F:phosphatase activity"/>
    <property type="evidence" value="ECO:0007669"/>
    <property type="project" value="UniProtKB-ARBA"/>
</dbReference>
<comment type="caution">
    <text evidence="1">The sequence shown here is derived from an EMBL/GenBank/DDBJ whole genome shotgun (WGS) entry which is preliminary data.</text>
</comment>
<organism evidence="1 2">
    <name type="scientific">Aureimonas endophytica</name>
    <dbReference type="NCBI Taxonomy" id="2027858"/>
    <lineage>
        <taxon>Bacteria</taxon>
        <taxon>Pseudomonadati</taxon>
        <taxon>Pseudomonadota</taxon>
        <taxon>Alphaproteobacteria</taxon>
        <taxon>Hyphomicrobiales</taxon>
        <taxon>Aurantimonadaceae</taxon>
        <taxon>Aureimonas</taxon>
    </lineage>
</organism>